<dbReference type="Proteomes" id="UP000264702">
    <property type="component" value="Unassembled WGS sequence"/>
</dbReference>
<evidence type="ECO:0000313" key="2">
    <source>
        <dbReference type="Proteomes" id="UP000264702"/>
    </source>
</evidence>
<dbReference type="AlphaFoldDB" id="A0A372IVS6"/>
<sequence length="70" mass="7893">MIPSVKTLHARPTHLPPVRMIAEASILFCPHCLHVVGTFRTKKEKTRLQSCHVCEEKRMSQAPSAPIPYS</sequence>
<keyword evidence="2" id="KW-1185">Reference proteome</keyword>
<organism evidence="1 2">
    <name type="scientific">Paracidobacterium acidisoli</name>
    <dbReference type="NCBI Taxonomy" id="2303751"/>
    <lineage>
        <taxon>Bacteria</taxon>
        <taxon>Pseudomonadati</taxon>
        <taxon>Acidobacteriota</taxon>
        <taxon>Terriglobia</taxon>
        <taxon>Terriglobales</taxon>
        <taxon>Acidobacteriaceae</taxon>
        <taxon>Paracidobacterium</taxon>
    </lineage>
</organism>
<dbReference type="RefSeq" id="WP_117297788.1">
    <property type="nucleotide sequence ID" value="NZ_QVQT02000001.1"/>
</dbReference>
<dbReference type="EMBL" id="QVQT01000001">
    <property type="protein sequence ID" value="RFU18493.1"/>
    <property type="molecule type" value="Genomic_DNA"/>
</dbReference>
<gene>
    <name evidence="1" type="ORF">D0Y96_02770</name>
</gene>
<protein>
    <submittedName>
        <fullName evidence="1">Uncharacterized protein</fullName>
    </submittedName>
</protein>
<name>A0A372IVS6_9BACT</name>
<evidence type="ECO:0000313" key="1">
    <source>
        <dbReference type="EMBL" id="RFU18493.1"/>
    </source>
</evidence>
<comment type="caution">
    <text evidence="1">The sequence shown here is derived from an EMBL/GenBank/DDBJ whole genome shotgun (WGS) entry which is preliminary data.</text>
</comment>
<reference evidence="1 2" key="1">
    <citation type="submission" date="2018-08" db="EMBL/GenBank/DDBJ databases">
        <title>Acidipila sp. 4G-K13, an acidobacterium isolated from forest soil.</title>
        <authorList>
            <person name="Gao Z.-H."/>
            <person name="Qiu L.-H."/>
        </authorList>
    </citation>
    <scope>NUCLEOTIDE SEQUENCE [LARGE SCALE GENOMIC DNA]</scope>
    <source>
        <strain evidence="1 2">4G-K13</strain>
    </source>
</reference>
<accession>A0A372IVS6</accession>
<proteinExistence type="predicted"/>